<evidence type="ECO:0000313" key="5">
    <source>
        <dbReference type="EMBL" id="MBB6107664.1"/>
    </source>
</evidence>
<feature type="domain" description="HTH araC/xylS-type" evidence="4">
    <location>
        <begin position="183"/>
        <end position="281"/>
    </location>
</feature>
<evidence type="ECO:0000256" key="3">
    <source>
        <dbReference type="ARBA" id="ARBA00023163"/>
    </source>
</evidence>
<gene>
    <name evidence="5" type="ORF">HDF23_000394</name>
</gene>
<name>A0ABR6PD48_9SPHI</name>
<dbReference type="RefSeq" id="WP_076369897.1">
    <property type="nucleotide sequence ID" value="NZ_FTMG01000001.1"/>
</dbReference>
<dbReference type="Pfam" id="PF12833">
    <property type="entry name" value="HTH_18"/>
    <property type="match status" value="1"/>
</dbReference>
<reference evidence="5 6" key="1">
    <citation type="submission" date="2020-08" db="EMBL/GenBank/DDBJ databases">
        <title>Genomic Encyclopedia of Type Strains, Phase IV (KMG-V): Genome sequencing to study the core and pangenomes of soil and plant-associated prokaryotes.</title>
        <authorList>
            <person name="Whitman W."/>
        </authorList>
    </citation>
    <scope>NUCLEOTIDE SEQUENCE [LARGE SCALE GENOMIC DNA]</scope>
    <source>
        <strain evidence="5 6">ANJLi2</strain>
    </source>
</reference>
<dbReference type="Proteomes" id="UP000541583">
    <property type="component" value="Unassembled WGS sequence"/>
</dbReference>
<dbReference type="PANTHER" id="PTHR43280">
    <property type="entry name" value="ARAC-FAMILY TRANSCRIPTIONAL REGULATOR"/>
    <property type="match status" value="1"/>
</dbReference>
<keyword evidence="6" id="KW-1185">Reference proteome</keyword>
<dbReference type="InterPro" id="IPR009057">
    <property type="entry name" value="Homeodomain-like_sf"/>
</dbReference>
<proteinExistence type="predicted"/>
<dbReference type="SUPFAM" id="SSF46689">
    <property type="entry name" value="Homeodomain-like"/>
    <property type="match status" value="1"/>
</dbReference>
<evidence type="ECO:0000256" key="2">
    <source>
        <dbReference type="ARBA" id="ARBA00023125"/>
    </source>
</evidence>
<comment type="caution">
    <text evidence="5">The sequence shown here is derived from an EMBL/GenBank/DDBJ whole genome shotgun (WGS) entry which is preliminary data.</text>
</comment>
<sequence>MTNIPLHLLADRTNLGLYLKYFKKGEVVVDDEAILSAHRDDHYMFFLLENGSGSVMIDFIDMPLPEHSLYYILPTQVHQRIKNYAADGWVIAVDTALIPPECRTVFESTLILQQPHVLNAAYLQQFRDLLALLFVKYMEDNAGPFYILAIHSLLQSFFAIAATCYNGDADMNLKVSRPVQLKSQFKDLLTTEIRTVKSPAAFAAKLNVSEAYLSEILKKTTGFPPSYWIQQEVIMEAKRLLYYSDLTVKEIAHTLGYTDHSYFSRLFSKITGTSAIAFRDQYRK</sequence>
<organism evidence="5 6">
    <name type="scientific">Mucilaginibacter lappiensis</name>
    <dbReference type="NCBI Taxonomy" id="354630"/>
    <lineage>
        <taxon>Bacteria</taxon>
        <taxon>Pseudomonadati</taxon>
        <taxon>Bacteroidota</taxon>
        <taxon>Sphingobacteriia</taxon>
        <taxon>Sphingobacteriales</taxon>
        <taxon>Sphingobacteriaceae</taxon>
        <taxon>Mucilaginibacter</taxon>
    </lineage>
</organism>
<accession>A0ABR6PD48</accession>
<evidence type="ECO:0000313" key="6">
    <source>
        <dbReference type="Proteomes" id="UP000541583"/>
    </source>
</evidence>
<dbReference type="InterPro" id="IPR018060">
    <property type="entry name" value="HTH_AraC"/>
</dbReference>
<dbReference type="PROSITE" id="PS01124">
    <property type="entry name" value="HTH_ARAC_FAMILY_2"/>
    <property type="match status" value="1"/>
</dbReference>
<protein>
    <submittedName>
        <fullName evidence="5">AraC-like DNA-binding protein</fullName>
    </submittedName>
</protein>
<dbReference type="Gene3D" id="1.10.10.60">
    <property type="entry name" value="Homeodomain-like"/>
    <property type="match status" value="1"/>
</dbReference>
<keyword evidence="2" id="KW-0238">DNA-binding</keyword>
<dbReference type="PANTHER" id="PTHR43280:SF32">
    <property type="entry name" value="TRANSCRIPTIONAL REGULATORY PROTEIN"/>
    <property type="match status" value="1"/>
</dbReference>
<dbReference type="InterPro" id="IPR037923">
    <property type="entry name" value="HTH-like"/>
</dbReference>
<evidence type="ECO:0000259" key="4">
    <source>
        <dbReference type="PROSITE" id="PS01124"/>
    </source>
</evidence>
<dbReference type="SMART" id="SM00342">
    <property type="entry name" value="HTH_ARAC"/>
    <property type="match status" value="1"/>
</dbReference>
<dbReference type="EMBL" id="JACHCB010000001">
    <property type="protein sequence ID" value="MBB6107664.1"/>
    <property type="molecule type" value="Genomic_DNA"/>
</dbReference>
<keyword evidence="3" id="KW-0804">Transcription</keyword>
<keyword evidence="1" id="KW-0805">Transcription regulation</keyword>
<dbReference type="SUPFAM" id="SSF51215">
    <property type="entry name" value="Regulatory protein AraC"/>
    <property type="match status" value="1"/>
</dbReference>
<evidence type="ECO:0000256" key="1">
    <source>
        <dbReference type="ARBA" id="ARBA00023015"/>
    </source>
</evidence>